<organism evidence="7 8">
    <name type="scientific">Aquatica leii</name>
    <dbReference type="NCBI Taxonomy" id="1421715"/>
    <lineage>
        <taxon>Eukaryota</taxon>
        <taxon>Metazoa</taxon>
        <taxon>Ecdysozoa</taxon>
        <taxon>Arthropoda</taxon>
        <taxon>Hexapoda</taxon>
        <taxon>Insecta</taxon>
        <taxon>Pterygota</taxon>
        <taxon>Neoptera</taxon>
        <taxon>Endopterygota</taxon>
        <taxon>Coleoptera</taxon>
        <taxon>Polyphaga</taxon>
        <taxon>Elateriformia</taxon>
        <taxon>Elateroidea</taxon>
        <taxon>Lampyridae</taxon>
        <taxon>Luciolinae</taxon>
        <taxon>Aquatica</taxon>
    </lineage>
</organism>
<evidence type="ECO:0000313" key="8">
    <source>
        <dbReference type="Proteomes" id="UP001353858"/>
    </source>
</evidence>
<dbReference type="InterPro" id="IPR020519">
    <property type="entry name" value="DIPK2A/B"/>
</dbReference>
<feature type="region of interest" description="Disordered" evidence="5">
    <location>
        <begin position="1"/>
        <end position="102"/>
    </location>
</feature>
<keyword evidence="4" id="KW-0732">Signal</keyword>
<comment type="caution">
    <text evidence="7">The sequence shown here is derived from an EMBL/GenBank/DDBJ whole genome shotgun (WGS) entry which is preliminary data.</text>
</comment>
<evidence type="ECO:0000256" key="3">
    <source>
        <dbReference type="ARBA" id="ARBA00022525"/>
    </source>
</evidence>
<feature type="compositionally biased region" description="Low complexity" evidence="5">
    <location>
        <begin position="78"/>
        <end position="95"/>
    </location>
</feature>
<accession>A0AAN7Q567</accession>
<evidence type="ECO:0000256" key="4">
    <source>
        <dbReference type="ARBA" id="ARBA00022729"/>
    </source>
</evidence>
<gene>
    <name evidence="7" type="ORF">RN001_008486</name>
</gene>
<protein>
    <recommendedName>
        <fullName evidence="6">FAM69 protein-kinase domain-containing protein</fullName>
    </recommendedName>
</protein>
<dbReference type="PANTHER" id="PTHR32073:SF7">
    <property type="entry name" value="GH11358P"/>
    <property type="match status" value="1"/>
</dbReference>
<dbReference type="SUPFAM" id="SSF56112">
    <property type="entry name" value="Protein kinase-like (PK-like)"/>
    <property type="match status" value="1"/>
</dbReference>
<dbReference type="EMBL" id="JARPUR010000003">
    <property type="protein sequence ID" value="KAK4880340.1"/>
    <property type="molecule type" value="Genomic_DNA"/>
</dbReference>
<evidence type="ECO:0000256" key="5">
    <source>
        <dbReference type="SAM" id="MobiDB-lite"/>
    </source>
</evidence>
<reference evidence="8" key="1">
    <citation type="submission" date="2023-01" db="EMBL/GenBank/DDBJ databases">
        <title>Key to firefly adult light organ development and bioluminescence: homeobox transcription factors regulate luciferase expression and transportation to peroxisome.</title>
        <authorList>
            <person name="Fu X."/>
        </authorList>
    </citation>
    <scope>NUCLEOTIDE SEQUENCE [LARGE SCALE GENOMIC DNA]</scope>
</reference>
<dbReference type="PANTHER" id="PTHR32073">
    <property type="entry name" value="GH11358P"/>
    <property type="match status" value="1"/>
</dbReference>
<keyword evidence="3" id="KW-0964">Secreted</keyword>
<name>A0AAN7Q567_9COLE</name>
<dbReference type="AlphaFoldDB" id="A0AAN7Q567"/>
<proteinExistence type="inferred from homology"/>
<comment type="similarity">
    <text evidence="2">Belongs to the DIPK family.</text>
</comment>
<evidence type="ECO:0000256" key="1">
    <source>
        <dbReference type="ARBA" id="ARBA00004613"/>
    </source>
</evidence>
<dbReference type="Proteomes" id="UP001353858">
    <property type="component" value="Unassembled WGS sequence"/>
</dbReference>
<evidence type="ECO:0000259" key="6">
    <source>
        <dbReference type="Pfam" id="PF12260"/>
    </source>
</evidence>
<feature type="compositionally biased region" description="Basic residues" evidence="5">
    <location>
        <begin position="13"/>
        <end position="63"/>
    </location>
</feature>
<dbReference type="Pfam" id="PF12260">
    <property type="entry name" value="PIP49_C"/>
    <property type="match status" value="1"/>
</dbReference>
<feature type="compositionally biased region" description="Basic and acidic residues" evidence="5">
    <location>
        <begin position="64"/>
        <end position="73"/>
    </location>
</feature>
<sequence length="453" mass="52104">MGKCSNDSDTEKRRNKRSHHSNSRRRRSRSKSGSYHRNKTRHSKDYRRHHSQSRDRHKLKRSRSKDYIKEYVRRKSRSSSLSSTYSSSSTTSSDSAKVQVKVSKSIENGAEIKQRNESSQDFDIPTMDTQVLEEINADSFSQKAFASKNKKANTIVIDLKKQTIKIPQVDPVEPDSIFHHNLFLSEEARTENFENNIGFRTVNLNEVLLGLLMRSNGNFKVCSKSGAQKILNVISEHSIEDRHLWTILNINAEPLVLRLLKAQEDWPVPDYIGACGRLIVENHCGYSLNDFANTDWYFRSKLALQLLHAAKNFTERHEYFRFYLTDISPDNIAVDGNFKVTFVDLENLIITEKGNLSFDIHFSENFDEDFAFSESDICGSSISDHNYFAVCKLLLSKEAPWPMMKGGLLHSPPTHVIENHLDLFTLIESCAHKLNHVNCFNAIDRIILLLENM</sequence>
<keyword evidence="8" id="KW-1185">Reference proteome</keyword>
<evidence type="ECO:0000256" key="2">
    <source>
        <dbReference type="ARBA" id="ARBA00006338"/>
    </source>
</evidence>
<dbReference type="InterPro" id="IPR022049">
    <property type="entry name" value="FAM69_kinase_dom"/>
</dbReference>
<dbReference type="InterPro" id="IPR011009">
    <property type="entry name" value="Kinase-like_dom_sf"/>
</dbReference>
<evidence type="ECO:0000313" key="7">
    <source>
        <dbReference type="EMBL" id="KAK4880340.1"/>
    </source>
</evidence>
<feature type="domain" description="FAM69 protein-kinase" evidence="6">
    <location>
        <begin position="244"/>
        <end position="432"/>
    </location>
</feature>
<comment type="subcellular location">
    <subcellularLocation>
        <location evidence="1">Secreted</location>
    </subcellularLocation>
</comment>
<dbReference type="GO" id="GO:0005576">
    <property type="term" value="C:extracellular region"/>
    <property type="evidence" value="ECO:0007669"/>
    <property type="project" value="UniProtKB-SubCell"/>
</dbReference>